<gene>
    <name evidence="3" type="ORF">ESW18_10400</name>
    <name evidence="2" type="ORF">LV84_01564</name>
</gene>
<evidence type="ECO:0000256" key="1">
    <source>
        <dbReference type="SAM" id="Phobius"/>
    </source>
</evidence>
<keyword evidence="1" id="KW-0812">Transmembrane</keyword>
<evidence type="ECO:0000313" key="5">
    <source>
        <dbReference type="Proteomes" id="UP000321927"/>
    </source>
</evidence>
<reference evidence="3 5" key="2">
    <citation type="submission" date="2019-08" db="EMBL/GenBank/DDBJ databases">
        <title>Genome of Algoriphagus ratkowskyi IC026.</title>
        <authorList>
            <person name="Bowman J.P."/>
        </authorList>
    </citation>
    <scope>NUCLEOTIDE SEQUENCE [LARGE SCALE GENOMIC DNA]</scope>
    <source>
        <strain evidence="3 5">IC026</strain>
    </source>
</reference>
<dbReference type="EMBL" id="VORV01000006">
    <property type="protein sequence ID" value="TXD77773.1"/>
    <property type="molecule type" value="Genomic_DNA"/>
</dbReference>
<evidence type="ECO:0000313" key="4">
    <source>
        <dbReference type="Proteomes" id="UP000249115"/>
    </source>
</evidence>
<dbReference type="RefSeq" id="WP_086500846.1">
    <property type="nucleotide sequence ID" value="NZ_MSSV01000005.1"/>
</dbReference>
<feature type="transmembrane region" description="Helical" evidence="1">
    <location>
        <begin position="15"/>
        <end position="36"/>
    </location>
</feature>
<dbReference type="EMBL" id="QKZU01000005">
    <property type="protein sequence ID" value="PZX58358.1"/>
    <property type="molecule type" value="Genomic_DNA"/>
</dbReference>
<sequence>MPLRQKTNDILSPELIKILKIFGLISIGLVFTLSFFNTRRANNSGEDLTFHMTSSSRLYFLNVRAINYDREVRPDAGMILFRHGKRATLKSKQLLDMVIILNNPKDEAYLYLEPVSIDWPLEIKASLGGKEEIFQFKNGNNTDVLRYIKQLEPWIFNEAKFELKVDSNWIPLWSTPKEKESIKSILEDYYKLINERE</sequence>
<dbReference type="OrthoDB" id="837183at2"/>
<proteinExistence type="predicted"/>
<keyword evidence="5" id="KW-1185">Reference proteome</keyword>
<dbReference type="AlphaFoldDB" id="A0A2W7RBR2"/>
<comment type="caution">
    <text evidence="2">The sequence shown here is derived from an EMBL/GenBank/DDBJ whole genome shotgun (WGS) entry which is preliminary data.</text>
</comment>
<name>A0A2W7RBR2_9BACT</name>
<reference evidence="2 4" key="1">
    <citation type="submission" date="2018-06" db="EMBL/GenBank/DDBJ databases">
        <title>Genomic Encyclopedia of Archaeal and Bacterial Type Strains, Phase II (KMG-II): from individual species to whole genera.</title>
        <authorList>
            <person name="Goeker M."/>
        </authorList>
    </citation>
    <scope>NUCLEOTIDE SEQUENCE [LARGE SCALE GENOMIC DNA]</scope>
    <source>
        <strain evidence="2 4">DSM 22686</strain>
    </source>
</reference>
<evidence type="ECO:0000313" key="3">
    <source>
        <dbReference type="EMBL" id="TXD77773.1"/>
    </source>
</evidence>
<protein>
    <submittedName>
        <fullName evidence="2">Uncharacterized protein</fullName>
    </submittedName>
</protein>
<keyword evidence="1" id="KW-1133">Transmembrane helix</keyword>
<keyword evidence="1" id="KW-0472">Membrane</keyword>
<dbReference type="Proteomes" id="UP000249115">
    <property type="component" value="Unassembled WGS sequence"/>
</dbReference>
<organism evidence="2 4">
    <name type="scientific">Algoriphagus ratkowskyi</name>
    <dbReference type="NCBI Taxonomy" id="57028"/>
    <lineage>
        <taxon>Bacteria</taxon>
        <taxon>Pseudomonadati</taxon>
        <taxon>Bacteroidota</taxon>
        <taxon>Cytophagia</taxon>
        <taxon>Cytophagales</taxon>
        <taxon>Cyclobacteriaceae</taxon>
        <taxon>Algoriphagus</taxon>
    </lineage>
</organism>
<accession>A0A2W7RBR2</accession>
<dbReference type="Proteomes" id="UP000321927">
    <property type="component" value="Unassembled WGS sequence"/>
</dbReference>
<evidence type="ECO:0000313" key="2">
    <source>
        <dbReference type="EMBL" id="PZX58358.1"/>
    </source>
</evidence>